<dbReference type="AlphaFoldDB" id="A0A2G9GRB4"/>
<dbReference type="EMBL" id="NKXS01003994">
    <property type="protein sequence ID" value="PIN07755.1"/>
    <property type="molecule type" value="Genomic_DNA"/>
</dbReference>
<comment type="caution">
    <text evidence="2">The sequence shown here is derived from an EMBL/GenBank/DDBJ whole genome shotgun (WGS) entry which is preliminary data.</text>
</comment>
<dbReference type="PANTHER" id="PTHR33127:SF5">
    <property type="entry name" value="TRANSMEMBRANE PROTEIN"/>
    <property type="match status" value="1"/>
</dbReference>
<dbReference type="InterPro" id="IPR005174">
    <property type="entry name" value="KIB1-4_b-propeller"/>
</dbReference>
<evidence type="ECO:0000313" key="2">
    <source>
        <dbReference type="EMBL" id="PIN07755.1"/>
    </source>
</evidence>
<dbReference type="Pfam" id="PF03478">
    <property type="entry name" value="Beta-prop_KIB1-4"/>
    <property type="match status" value="1"/>
</dbReference>
<evidence type="ECO:0000313" key="3">
    <source>
        <dbReference type="Proteomes" id="UP000231279"/>
    </source>
</evidence>
<dbReference type="SUPFAM" id="SSF81383">
    <property type="entry name" value="F-box domain"/>
    <property type="match status" value="1"/>
</dbReference>
<dbReference type="InterPro" id="IPR036047">
    <property type="entry name" value="F-box-like_dom_sf"/>
</dbReference>
<dbReference type="CDD" id="cd09917">
    <property type="entry name" value="F-box_SF"/>
    <property type="match status" value="1"/>
</dbReference>
<evidence type="ECO:0000259" key="1">
    <source>
        <dbReference type="Pfam" id="PF03478"/>
    </source>
</evidence>
<accession>A0A2G9GRB4</accession>
<gene>
    <name evidence="2" type="ORF">CDL12_19673</name>
</gene>
<dbReference type="PANTHER" id="PTHR33127">
    <property type="entry name" value="TRANSMEMBRANE PROTEIN"/>
    <property type="match status" value="1"/>
</dbReference>
<name>A0A2G9GRB4_9LAMI</name>
<organism evidence="2 3">
    <name type="scientific">Handroanthus impetiginosus</name>
    <dbReference type="NCBI Taxonomy" id="429701"/>
    <lineage>
        <taxon>Eukaryota</taxon>
        <taxon>Viridiplantae</taxon>
        <taxon>Streptophyta</taxon>
        <taxon>Embryophyta</taxon>
        <taxon>Tracheophyta</taxon>
        <taxon>Spermatophyta</taxon>
        <taxon>Magnoliopsida</taxon>
        <taxon>eudicotyledons</taxon>
        <taxon>Gunneridae</taxon>
        <taxon>Pentapetalae</taxon>
        <taxon>asterids</taxon>
        <taxon>lamiids</taxon>
        <taxon>Lamiales</taxon>
        <taxon>Bignoniaceae</taxon>
        <taxon>Crescentiina</taxon>
        <taxon>Tabebuia alliance</taxon>
        <taxon>Handroanthus</taxon>
    </lineage>
</organism>
<feature type="domain" description="KIB1-4 beta-propeller" evidence="1">
    <location>
        <begin position="89"/>
        <end position="255"/>
    </location>
</feature>
<reference evidence="3" key="1">
    <citation type="journal article" date="2018" name="Gigascience">
        <title>Genome assembly of the Pink Ipe (Handroanthus impetiginosus, Bignoniaceae), a highly valued, ecologically keystone Neotropical timber forest tree.</title>
        <authorList>
            <person name="Silva-Junior O.B."/>
            <person name="Grattapaglia D."/>
            <person name="Novaes E."/>
            <person name="Collevatti R.G."/>
        </authorList>
    </citation>
    <scope>NUCLEOTIDE SEQUENCE [LARGE SCALE GENOMIC DNA]</scope>
    <source>
        <strain evidence="3">cv. UFG-1</strain>
    </source>
</reference>
<proteinExistence type="predicted"/>
<dbReference type="STRING" id="429701.A0A2G9GRB4"/>
<protein>
    <recommendedName>
        <fullName evidence="1">KIB1-4 beta-propeller domain-containing protein</fullName>
    </recommendedName>
</protein>
<sequence length="329" mass="38209">MGDKLICLQPHVSSQRWVNVPSKLLSLILSRLYFRDCSNFKLVCKSWNLICPIPWPLPPQTDSSEFGSPCFMIPQRSSCSWKVFHSLYNDFYYLDFPELVDVEILFSYGWLLMSKDEGNLFFSNPLTKVKIELPSTTWSFFSAYFSSPPSSNCIVLGIFSRRTHRLRFGFTKVGESEWESSWCYLETDFLRYRTLIFLNGLQYYLDCKFRNIVTFDLAKGIFSWILYRKEIRSEDEKKYKVTHDCYMVEVEGDIWGVFLNDLGDKCLYVSPTGSFAETCTIGEMANKIYFNKFYGKSGVVLNGEFASKVAHGLTEVDYGVWTKPTLDQV</sequence>
<keyword evidence="3" id="KW-1185">Reference proteome</keyword>
<dbReference type="OrthoDB" id="909419at2759"/>
<dbReference type="Proteomes" id="UP000231279">
    <property type="component" value="Unassembled WGS sequence"/>
</dbReference>